<dbReference type="PANTHER" id="PTHR43479">
    <property type="entry name" value="ACREF/ENVCD OPERON REPRESSOR-RELATED"/>
    <property type="match status" value="1"/>
</dbReference>
<gene>
    <name evidence="4" type="ORF">EV209_1910</name>
</gene>
<dbReference type="PROSITE" id="PS50977">
    <property type="entry name" value="HTH_TETR_2"/>
    <property type="match status" value="1"/>
</dbReference>
<dbReference type="GO" id="GO:0003677">
    <property type="term" value="F:DNA binding"/>
    <property type="evidence" value="ECO:0007669"/>
    <property type="project" value="UniProtKB-UniRule"/>
</dbReference>
<dbReference type="SUPFAM" id="SSF46689">
    <property type="entry name" value="Homeodomain-like"/>
    <property type="match status" value="1"/>
</dbReference>
<evidence type="ECO:0000256" key="2">
    <source>
        <dbReference type="PROSITE-ProRule" id="PRU00335"/>
    </source>
</evidence>
<evidence type="ECO:0000259" key="3">
    <source>
        <dbReference type="PROSITE" id="PS50977"/>
    </source>
</evidence>
<name>A0A4Q7PJF3_9FIRM</name>
<dbReference type="InterPro" id="IPR009057">
    <property type="entry name" value="Homeodomain-like_sf"/>
</dbReference>
<dbReference type="Gene3D" id="1.10.357.10">
    <property type="entry name" value="Tetracycline Repressor, domain 2"/>
    <property type="match status" value="1"/>
</dbReference>
<sequence length="203" mass="23736">MNSDFPVSRCRSRAAYIAAFIGLLQDKTFPEITANEIISRSTYSRASFYRHFRDKYDLAEKMITEEAERYVQMIGTQMLLCSEMSSQEEYVFQVALKTFQHVAENMSLYRIILDSRIDGFDLERFCTLAIDFFKKIGQFVPDKSKSAIDTDFYFYCTTHQFIRYVCYWEKNNFVQTPEYMAAQAAEMINLAKPGAFLSGKRLK</sequence>
<feature type="domain" description="HTH tetR-type" evidence="3">
    <location>
        <begin position="10"/>
        <end position="70"/>
    </location>
</feature>
<protein>
    <submittedName>
        <fullName evidence="4">TetR family transcriptional regulator</fullName>
    </submittedName>
</protein>
<dbReference type="Pfam" id="PF14278">
    <property type="entry name" value="TetR_C_8"/>
    <property type="match status" value="1"/>
</dbReference>
<dbReference type="InterPro" id="IPR001647">
    <property type="entry name" value="HTH_TetR"/>
</dbReference>
<evidence type="ECO:0000313" key="4">
    <source>
        <dbReference type="EMBL" id="RZT00586.1"/>
    </source>
</evidence>
<organism evidence="4 5">
    <name type="scientific">Cuneatibacter caecimuris</name>
    <dbReference type="NCBI Taxonomy" id="1796618"/>
    <lineage>
        <taxon>Bacteria</taxon>
        <taxon>Bacillati</taxon>
        <taxon>Bacillota</taxon>
        <taxon>Clostridia</taxon>
        <taxon>Lachnospirales</taxon>
        <taxon>Lachnospiraceae</taxon>
        <taxon>Cuneatibacter</taxon>
    </lineage>
</organism>
<dbReference type="RefSeq" id="WP_130435193.1">
    <property type="nucleotide sequence ID" value="NZ_SGXF01000003.1"/>
</dbReference>
<evidence type="ECO:0000256" key="1">
    <source>
        <dbReference type="ARBA" id="ARBA00023125"/>
    </source>
</evidence>
<dbReference type="InterPro" id="IPR039532">
    <property type="entry name" value="TetR_C_Firmicutes"/>
</dbReference>
<keyword evidence="5" id="KW-1185">Reference proteome</keyword>
<dbReference type="OrthoDB" id="9810250at2"/>
<dbReference type="AlphaFoldDB" id="A0A4Q7PJF3"/>
<keyword evidence="1 2" id="KW-0238">DNA-binding</keyword>
<dbReference type="Pfam" id="PF00440">
    <property type="entry name" value="TetR_N"/>
    <property type="match status" value="1"/>
</dbReference>
<accession>A0A4Q7PJF3</accession>
<reference evidence="4 5" key="1">
    <citation type="submission" date="2019-02" db="EMBL/GenBank/DDBJ databases">
        <title>Genomic Encyclopedia of Type Strains, Phase IV (KMG-IV): sequencing the most valuable type-strain genomes for metagenomic binning, comparative biology and taxonomic classification.</title>
        <authorList>
            <person name="Goeker M."/>
        </authorList>
    </citation>
    <scope>NUCLEOTIDE SEQUENCE [LARGE SCALE GENOMIC DNA]</scope>
    <source>
        <strain evidence="4 5">DSM 29486</strain>
    </source>
</reference>
<dbReference type="PANTHER" id="PTHR43479:SF7">
    <property type="entry name" value="TETR-FAMILY TRANSCRIPTIONAL REGULATOR"/>
    <property type="match status" value="1"/>
</dbReference>
<feature type="DNA-binding region" description="H-T-H motif" evidence="2">
    <location>
        <begin position="33"/>
        <end position="52"/>
    </location>
</feature>
<dbReference type="InterPro" id="IPR050624">
    <property type="entry name" value="HTH-type_Tx_Regulator"/>
</dbReference>
<dbReference type="EMBL" id="SGXF01000003">
    <property type="protein sequence ID" value="RZT00586.1"/>
    <property type="molecule type" value="Genomic_DNA"/>
</dbReference>
<dbReference type="Proteomes" id="UP000292927">
    <property type="component" value="Unassembled WGS sequence"/>
</dbReference>
<evidence type="ECO:0000313" key="5">
    <source>
        <dbReference type="Proteomes" id="UP000292927"/>
    </source>
</evidence>
<comment type="caution">
    <text evidence="4">The sequence shown here is derived from an EMBL/GenBank/DDBJ whole genome shotgun (WGS) entry which is preliminary data.</text>
</comment>
<proteinExistence type="predicted"/>